<gene>
    <name evidence="2" type="ORF">UFOVP707_37</name>
</gene>
<protein>
    <submittedName>
        <fullName evidence="2">Uncharacterized protein</fullName>
    </submittedName>
</protein>
<sequence>MSTQTDTTATPNDDDFDAAFAEFAKGKGIDDEGGAAPASSSQADSEEQGGETPAAETAKTEARTLDGDGNVFEAEEAQAAASATTEPAPKPEAKADPKADDAAPALPRLEDLEALLPPEKASVYAPLLKTLQKDLQRLRSDEGRVTAYQTRYEELRRRSAELEAEVQRLKTAAPAPAPTTPKAAAPAADNAQTQQGLQDEMDELAREYPELSGPLNLRIKRMVERLLPPAAAPAAPAAAPATADKGTPAEDPELTALVDGYAALAQRHPDYLTAVKSEEFKAWLPKQPVAVQRLMDSVDAEDASFVLDQFKAAKRATQQVDAADKDGRNAALQKHVGVRGSPARVTPPADDFDAAFSYFARKQGIEDRTT</sequence>
<name>A0A6J5NNH3_9CAUD</name>
<evidence type="ECO:0000256" key="1">
    <source>
        <dbReference type="SAM" id="MobiDB-lite"/>
    </source>
</evidence>
<feature type="region of interest" description="Disordered" evidence="1">
    <location>
        <begin position="231"/>
        <end position="251"/>
    </location>
</feature>
<feature type="region of interest" description="Disordered" evidence="1">
    <location>
        <begin position="1"/>
        <end position="106"/>
    </location>
</feature>
<feature type="compositionally biased region" description="Low complexity" evidence="1">
    <location>
        <begin position="1"/>
        <end position="11"/>
    </location>
</feature>
<feature type="compositionally biased region" description="Basic and acidic residues" evidence="1">
    <location>
        <begin position="89"/>
        <end position="101"/>
    </location>
</feature>
<feature type="compositionally biased region" description="Low complexity" evidence="1">
    <location>
        <begin position="77"/>
        <end position="87"/>
    </location>
</feature>
<proteinExistence type="predicted"/>
<feature type="region of interest" description="Disordered" evidence="1">
    <location>
        <begin position="170"/>
        <end position="196"/>
    </location>
</feature>
<accession>A0A6J5NNH3</accession>
<organism evidence="2">
    <name type="scientific">uncultured Caudovirales phage</name>
    <dbReference type="NCBI Taxonomy" id="2100421"/>
    <lineage>
        <taxon>Viruses</taxon>
        <taxon>Duplodnaviria</taxon>
        <taxon>Heunggongvirae</taxon>
        <taxon>Uroviricota</taxon>
        <taxon>Caudoviricetes</taxon>
        <taxon>Peduoviridae</taxon>
        <taxon>Maltschvirus</taxon>
        <taxon>Maltschvirus maltsch</taxon>
    </lineage>
</organism>
<feature type="compositionally biased region" description="Low complexity" evidence="1">
    <location>
        <begin position="231"/>
        <end position="241"/>
    </location>
</feature>
<feature type="compositionally biased region" description="Low complexity" evidence="1">
    <location>
        <begin position="170"/>
        <end position="188"/>
    </location>
</feature>
<evidence type="ECO:0000313" key="2">
    <source>
        <dbReference type="EMBL" id="CAB4158941.1"/>
    </source>
</evidence>
<reference evidence="2" key="1">
    <citation type="submission" date="2020-04" db="EMBL/GenBank/DDBJ databases">
        <authorList>
            <person name="Chiriac C."/>
            <person name="Salcher M."/>
            <person name="Ghai R."/>
            <person name="Kavagutti S V."/>
        </authorList>
    </citation>
    <scope>NUCLEOTIDE SEQUENCE</scope>
</reference>
<dbReference type="EMBL" id="LR796684">
    <property type="protein sequence ID" value="CAB4158941.1"/>
    <property type="molecule type" value="Genomic_DNA"/>
</dbReference>